<proteinExistence type="predicted"/>
<reference evidence="1" key="1">
    <citation type="submission" date="2022-08" db="EMBL/GenBank/DDBJ databases">
        <authorList>
            <person name="Kallberg Y."/>
            <person name="Tangrot J."/>
            <person name="Rosling A."/>
        </authorList>
    </citation>
    <scope>NUCLEOTIDE SEQUENCE</scope>
    <source>
        <strain evidence="1">Wild A</strain>
    </source>
</reference>
<comment type="caution">
    <text evidence="1">The sequence shown here is derived from an EMBL/GenBank/DDBJ whole genome shotgun (WGS) entry which is preliminary data.</text>
</comment>
<evidence type="ECO:0000313" key="2">
    <source>
        <dbReference type="Proteomes" id="UP001153678"/>
    </source>
</evidence>
<dbReference type="Proteomes" id="UP001153678">
    <property type="component" value="Unassembled WGS sequence"/>
</dbReference>
<dbReference type="EMBL" id="CAMKVN010003265">
    <property type="protein sequence ID" value="CAI2184215.1"/>
    <property type="molecule type" value="Genomic_DNA"/>
</dbReference>
<dbReference type="AlphaFoldDB" id="A0A9W4SWL6"/>
<evidence type="ECO:0000313" key="1">
    <source>
        <dbReference type="EMBL" id="CAI2184215.1"/>
    </source>
</evidence>
<feature type="non-terminal residue" evidence="1">
    <location>
        <position position="102"/>
    </location>
</feature>
<gene>
    <name evidence="1" type="ORF">FWILDA_LOCUS11468</name>
</gene>
<keyword evidence="2" id="KW-1185">Reference proteome</keyword>
<sequence>SILIDVTTEKQLDLTFNYVSEDEFNLKSSQEIQKEHSKFSLSLDFKLQEKCSSSDDLSLKGWDEAVNKLHFSETDSELLKNVKKLMKLTLPKFVLIGVSIIA</sequence>
<protein>
    <submittedName>
        <fullName evidence="1">12031_t:CDS:1</fullName>
    </submittedName>
</protein>
<name>A0A9W4SWL6_9GLOM</name>
<organism evidence="1 2">
    <name type="scientific">Funneliformis geosporum</name>
    <dbReference type="NCBI Taxonomy" id="1117311"/>
    <lineage>
        <taxon>Eukaryota</taxon>
        <taxon>Fungi</taxon>
        <taxon>Fungi incertae sedis</taxon>
        <taxon>Mucoromycota</taxon>
        <taxon>Glomeromycotina</taxon>
        <taxon>Glomeromycetes</taxon>
        <taxon>Glomerales</taxon>
        <taxon>Glomeraceae</taxon>
        <taxon>Funneliformis</taxon>
    </lineage>
</organism>
<accession>A0A9W4SWL6</accession>